<gene>
    <name evidence="6" type="ORF">FAB82_00885</name>
</gene>
<proteinExistence type="predicted"/>
<dbReference type="PANTHER" id="PTHR10272">
    <property type="entry name" value="PLATELET-ACTIVATING FACTOR ACETYLHYDROLASE"/>
    <property type="match status" value="1"/>
</dbReference>
<dbReference type="OrthoDB" id="569821at2"/>
<accession>A0A4S8QIQ0</accession>
<feature type="compositionally biased region" description="Low complexity" evidence="4">
    <location>
        <begin position="28"/>
        <end position="45"/>
    </location>
</feature>
<protein>
    <submittedName>
        <fullName evidence="6">Alpha/beta hydrolase</fullName>
    </submittedName>
</protein>
<evidence type="ECO:0000256" key="3">
    <source>
        <dbReference type="ARBA" id="ARBA00023098"/>
    </source>
</evidence>
<dbReference type="PANTHER" id="PTHR10272:SF0">
    <property type="entry name" value="PLATELET-ACTIVATING FACTOR ACETYLHYDROLASE"/>
    <property type="match status" value="1"/>
</dbReference>
<feature type="signal peptide" evidence="5">
    <location>
        <begin position="1"/>
        <end position="31"/>
    </location>
</feature>
<feature type="region of interest" description="Disordered" evidence="4">
    <location>
        <begin position="28"/>
        <end position="60"/>
    </location>
</feature>
<evidence type="ECO:0000313" key="7">
    <source>
        <dbReference type="Proteomes" id="UP000308760"/>
    </source>
</evidence>
<sequence length="392" mass="41971">MKRNVKRTLIGTTALAVAAGTSALALTAASAETPEPAAPQQTTQSDPPLALAAPSGEYDTGTTQLHLVDEDRADVWVPEERRELMASLWYPTEDEGETAPYMTPEESEQFMAQILENNPGLELPGDLLAGVGTNSVQDAEVEGDDGELPLVMLSPGYSFPRATLTGLAEELASHGYVVAAVGHTYEAPISFPDGRTAECTTCATMDKATLDSTLVPNRSEDLSFVLDEITDDSVWDGADLIDEKRIAVGGHSAGGASSHRVIAADDRFDAGFNLDGTFFGLDPDQVDEPFLMVGAEENGQPGVDDTWTDAWNRLDGWKRWISVTGTTHSSLTDLAPLTQQAVGDGPGIDGAYADRLGRTYVTAFVDLHLRGEESDLFDGPSEEWPEVVFHNP</sequence>
<keyword evidence="7" id="KW-1185">Reference proteome</keyword>
<evidence type="ECO:0000256" key="1">
    <source>
        <dbReference type="ARBA" id="ARBA00022801"/>
    </source>
</evidence>
<organism evidence="6 7">
    <name type="scientific">Glycomyces buryatensis</name>
    <dbReference type="NCBI Taxonomy" id="2570927"/>
    <lineage>
        <taxon>Bacteria</taxon>
        <taxon>Bacillati</taxon>
        <taxon>Actinomycetota</taxon>
        <taxon>Actinomycetes</taxon>
        <taxon>Glycomycetales</taxon>
        <taxon>Glycomycetaceae</taxon>
        <taxon>Glycomyces</taxon>
    </lineage>
</organism>
<keyword evidence="3" id="KW-0443">Lipid metabolism</keyword>
<dbReference type="GO" id="GO:0003847">
    <property type="term" value="F:1-alkyl-2-acetylglycerophosphocholine esterase activity"/>
    <property type="evidence" value="ECO:0007669"/>
    <property type="project" value="TreeGrafter"/>
</dbReference>
<keyword evidence="5" id="KW-0732">Signal</keyword>
<dbReference type="Proteomes" id="UP000308760">
    <property type="component" value="Unassembled WGS sequence"/>
</dbReference>
<reference evidence="7" key="1">
    <citation type="submission" date="2019-04" db="EMBL/GenBank/DDBJ databases">
        <title>Nocardioides xinjiangensis sp. nov.</title>
        <authorList>
            <person name="Liu S."/>
        </authorList>
    </citation>
    <scope>NUCLEOTIDE SEQUENCE [LARGE SCALE GENOMIC DNA]</scope>
    <source>
        <strain evidence="7">18</strain>
    </source>
</reference>
<dbReference type="EMBL" id="STGY01000001">
    <property type="protein sequence ID" value="THV43641.1"/>
    <property type="molecule type" value="Genomic_DNA"/>
</dbReference>
<evidence type="ECO:0000256" key="2">
    <source>
        <dbReference type="ARBA" id="ARBA00022963"/>
    </source>
</evidence>
<keyword evidence="1 6" id="KW-0378">Hydrolase</keyword>
<dbReference type="Pfam" id="PF03403">
    <property type="entry name" value="PAF-AH_p_II"/>
    <property type="match status" value="2"/>
</dbReference>
<dbReference type="RefSeq" id="WP_136532639.1">
    <property type="nucleotide sequence ID" value="NZ_STGY01000001.1"/>
</dbReference>
<name>A0A4S8QIQ0_9ACTN</name>
<feature type="chain" id="PRO_5020660449" evidence="5">
    <location>
        <begin position="32"/>
        <end position="392"/>
    </location>
</feature>
<dbReference type="Gene3D" id="3.40.50.1820">
    <property type="entry name" value="alpha/beta hydrolase"/>
    <property type="match status" value="1"/>
</dbReference>
<comment type="caution">
    <text evidence="6">The sequence shown here is derived from an EMBL/GenBank/DDBJ whole genome shotgun (WGS) entry which is preliminary data.</text>
</comment>
<evidence type="ECO:0000256" key="4">
    <source>
        <dbReference type="SAM" id="MobiDB-lite"/>
    </source>
</evidence>
<dbReference type="SUPFAM" id="SSF53474">
    <property type="entry name" value="alpha/beta-Hydrolases"/>
    <property type="match status" value="1"/>
</dbReference>
<dbReference type="GO" id="GO:0016042">
    <property type="term" value="P:lipid catabolic process"/>
    <property type="evidence" value="ECO:0007669"/>
    <property type="project" value="UniProtKB-KW"/>
</dbReference>
<evidence type="ECO:0000313" key="6">
    <source>
        <dbReference type="EMBL" id="THV43641.1"/>
    </source>
</evidence>
<dbReference type="InterPro" id="IPR029058">
    <property type="entry name" value="AB_hydrolase_fold"/>
</dbReference>
<keyword evidence="2" id="KW-0442">Lipid degradation</keyword>
<dbReference type="AlphaFoldDB" id="A0A4S8QIQ0"/>
<reference evidence="6 7" key="2">
    <citation type="submission" date="2019-05" db="EMBL/GenBank/DDBJ databases">
        <title>Glycomyces buryatensis sp. nov.</title>
        <authorList>
            <person name="Nikitina E."/>
        </authorList>
    </citation>
    <scope>NUCLEOTIDE SEQUENCE [LARGE SCALE GENOMIC DNA]</scope>
    <source>
        <strain evidence="6 7">18</strain>
    </source>
</reference>
<evidence type="ECO:0000256" key="5">
    <source>
        <dbReference type="SAM" id="SignalP"/>
    </source>
</evidence>